<evidence type="ECO:0000313" key="2">
    <source>
        <dbReference type="EMBL" id="NBI06084.1"/>
    </source>
</evidence>
<gene>
    <name evidence="2" type="ORF">D3Z33_04315</name>
</gene>
<dbReference type="EMBL" id="QXXA01000005">
    <property type="protein sequence ID" value="NBI06084.1"/>
    <property type="molecule type" value="Genomic_DNA"/>
</dbReference>
<sequence>MERESFEDEEVAELLNDYFIPIKVDREERPDLDNIYMTITQAITGQGGWPMNVFLTPDKKPIYAGTYFPKRSILDRVGLMDILYNINKAWKEKRDDIVENSEDIIEKLNNIQSSSNEELSKEVLEEVFNERKEDFDPKYGGFGSAPKFPMPHNLMFLIRFYKENNDEKALEIIEKTLDGMYKGGIFDHIGFGFSRYSVDGKWLVPHFEKMLYDNALLAYCYLEGYQATGKELYKEVAEKIFTYIIRDMTSNKGGFYSAEDADSEGVEGKFYVWTKDEIKDILGDEEGEVVCNYFDITDTGNFEGKNIPNLIKYDLNFLKKSPDLINRVHAYADMLFYTRENRIKPHKDDKILTSWNGLMIAAFAYGGRILNKPLFINRAKESIEFIYENLIDENGRLLARYRDGESRYKGYLEDYSFLTWGLIETYEATFDDIYLERAKKLMDDTFRLFWDDKNGGFFINGHDAEELVLRPKEIYDGAIPSGNSVAAFNMIKLSKMLEDESYKEKYNRMLKSFSSTIKNMPHAHSFFLLSYMDYIKNGKNIVIAYEKEDDLFDDIIREINSRYLPFTTVVKGRRELKDNKTTVYICENYSCNMPINNLEEFKEALK</sequence>
<comment type="caution">
    <text evidence="2">The sequence shown here is derived from an EMBL/GenBank/DDBJ whole genome shotgun (WGS) entry which is preliminary data.</text>
</comment>
<dbReference type="PANTHER" id="PTHR42899:SF1">
    <property type="entry name" value="SPERMATOGENESIS-ASSOCIATED PROTEIN 20"/>
    <property type="match status" value="1"/>
</dbReference>
<evidence type="ECO:0000259" key="1">
    <source>
        <dbReference type="Pfam" id="PF03190"/>
    </source>
</evidence>
<dbReference type="SUPFAM" id="SSF52833">
    <property type="entry name" value="Thioredoxin-like"/>
    <property type="match status" value="1"/>
</dbReference>
<dbReference type="OrthoDB" id="9762614at2"/>
<dbReference type="Proteomes" id="UP000467132">
    <property type="component" value="Unassembled WGS sequence"/>
</dbReference>
<accession>A0A845QVQ7</accession>
<protein>
    <submittedName>
        <fullName evidence="2">Thioredoxin domain-containing protein</fullName>
    </submittedName>
</protein>
<reference evidence="2 3" key="1">
    <citation type="submission" date="2018-08" db="EMBL/GenBank/DDBJ databases">
        <title>Murine metabolic-syndrome-specific gut microbial biobank.</title>
        <authorList>
            <person name="Liu C."/>
        </authorList>
    </citation>
    <scope>NUCLEOTIDE SEQUENCE [LARGE SCALE GENOMIC DNA]</scope>
    <source>
        <strain evidence="2 3">583</strain>
    </source>
</reference>
<dbReference type="InterPro" id="IPR024705">
    <property type="entry name" value="Ssp411"/>
</dbReference>
<dbReference type="GO" id="GO:0005975">
    <property type="term" value="P:carbohydrate metabolic process"/>
    <property type="evidence" value="ECO:0007669"/>
    <property type="project" value="InterPro"/>
</dbReference>
<dbReference type="Gene3D" id="3.40.30.10">
    <property type="entry name" value="Glutaredoxin"/>
    <property type="match status" value="1"/>
</dbReference>
<dbReference type="InterPro" id="IPR012341">
    <property type="entry name" value="6hp_glycosidase-like_sf"/>
</dbReference>
<dbReference type="InterPro" id="IPR036249">
    <property type="entry name" value="Thioredoxin-like_sf"/>
</dbReference>
<name>A0A845QVQ7_9CLOT</name>
<proteinExistence type="predicted"/>
<dbReference type="SUPFAM" id="SSF48208">
    <property type="entry name" value="Six-hairpin glycosidases"/>
    <property type="match status" value="1"/>
</dbReference>
<keyword evidence="3" id="KW-1185">Reference proteome</keyword>
<dbReference type="AlphaFoldDB" id="A0A845QVQ7"/>
<feature type="domain" description="Spermatogenesis-associated protein 20-like TRX" evidence="1">
    <location>
        <begin position="1"/>
        <end position="108"/>
    </location>
</feature>
<dbReference type="InterPro" id="IPR004879">
    <property type="entry name" value="Ssp411-like_TRX"/>
</dbReference>
<dbReference type="Pfam" id="PF03190">
    <property type="entry name" value="Thioredox_DsbH"/>
    <property type="match status" value="1"/>
</dbReference>
<organism evidence="2 3">
    <name type="scientific">Senegalia massiliensis</name>
    <dbReference type="NCBI Taxonomy" id="1720316"/>
    <lineage>
        <taxon>Bacteria</taxon>
        <taxon>Bacillati</taxon>
        <taxon>Bacillota</taxon>
        <taxon>Clostridia</taxon>
        <taxon>Eubacteriales</taxon>
        <taxon>Clostridiaceae</taxon>
        <taxon>Senegalia</taxon>
    </lineage>
</organism>
<dbReference type="Gene3D" id="1.50.10.10">
    <property type="match status" value="2"/>
</dbReference>
<dbReference type="PANTHER" id="PTHR42899">
    <property type="entry name" value="SPERMATOGENESIS-ASSOCIATED PROTEIN 20"/>
    <property type="match status" value="1"/>
</dbReference>
<dbReference type="PIRSF" id="PIRSF006402">
    <property type="entry name" value="UCP006402_thioredoxin"/>
    <property type="match status" value="1"/>
</dbReference>
<evidence type="ECO:0000313" key="3">
    <source>
        <dbReference type="Proteomes" id="UP000467132"/>
    </source>
</evidence>
<dbReference type="InterPro" id="IPR008928">
    <property type="entry name" value="6-hairpin_glycosidase_sf"/>
</dbReference>
<dbReference type="RefSeq" id="WP_160196578.1">
    <property type="nucleotide sequence ID" value="NZ_QXXA01000005.1"/>
</dbReference>